<dbReference type="InterPro" id="IPR043472">
    <property type="entry name" value="Macro_dom-like"/>
</dbReference>
<evidence type="ECO:0000256" key="3">
    <source>
        <dbReference type="ARBA" id="ARBA00023027"/>
    </source>
</evidence>
<dbReference type="OrthoDB" id="6194521at2"/>
<dbReference type="GO" id="GO:0005737">
    <property type="term" value="C:cytoplasm"/>
    <property type="evidence" value="ECO:0007669"/>
    <property type="project" value="TreeGrafter"/>
</dbReference>
<dbReference type="Proteomes" id="UP000077407">
    <property type="component" value="Unassembled WGS sequence"/>
</dbReference>
<protein>
    <submittedName>
        <fullName evidence="5">O-acetyl-ADP-ribose deacetylase</fullName>
    </submittedName>
</protein>
<dbReference type="PANTHER" id="PTHR14453:SF67">
    <property type="entry name" value="POLY [ADP-RIBOSE] POLYMERASE"/>
    <property type="match status" value="1"/>
</dbReference>
<dbReference type="GO" id="GO:0010629">
    <property type="term" value="P:negative regulation of gene expression"/>
    <property type="evidence" value="ECO:0007669"/>
    <property type="project" value="TreeGrafter"/>
</dbReference>
<keyword evidence="1" id="KW-0328">Glycosyltransferase</keyword>
<reference evidence="5 6" key="1">
    <citation type="journal article" date="2015" name="Biotechnol. Bioeng.">
        <title>Genome sequence and phenotypic characterization of Caulobacter segnis.</title>
        <authorList>
            <person name="Patel S."/>
            <person name="Fletcher B."/>
            <person name="Scott D.C."/>
            <person name="Ely B."/>
        </authorList>
    </citation>
    <scope>NUCLEOTIDE SEQUENCE [LARGE SCALE GENOMIC DNA]</scope>
    <source>
        <strain evidence="5 6">ERI-2</strain>
    </source>
</reference>
<dbReference type="InterPro" id="IPR052056">
    <property type="entry name" value="Mono-ARTD/PARP"/>
</dbReference>
<dbReference type="RefSeq" id="WP_063555426.1">
    <property type="nucleotide sequence ID" value="NZ_LITT01000020.1"/>
</dbReference>
<dbReference type="EMBL" id="LITT01000020">
    <property type="protein sequence ID" value="OAA87591.1"/>
    <property type="molecule type" value="Genomic_DNA"/>
</dbReference>
<dbReference type="SMART" id="SM00506">
    <property type="entry name" value="A1pp"/>
    <property type="match status" value="1"/>
</dbReference>
<evidence type="ECO:0000259" key="4">
    <source>
        <dbReference type="PROSITE" id="PS51154"/>
    </source>
</evidence>
<dbReference type="AlphaFoldDB" id="A0A168PCV6"/>
<evidence type="ECO:0000256" key="2">
    <source>
        <dbReference type="ARBA" id="ARBA00022679"/>
    </source>
</evidence>
<gene>
    <name evidence="5" type="primary">ymdB_2</name>
    <name evidence="5" type="ORF">WY13_01947</name>
</gene>
<feature type="domain" description="Macro" evidence="4">
    <location>
        <begin position="1"/>
        <end position="172"/>
    </location>
</feature>
<evidence type="ECO:0000256" key="1">
    <source>
        <dbReference type="ARBA" id="ARBA00022676"/>
    </source>
</evidence>
<sequence>MEYLIVNEDITTVKVDVIVNESNGVGYMGGILGKKFKLRGTTQSIQYATRGSVEREAERICKSRRRRKKHLPGCRFGYNPGEIFVTNAGNLEAKYIIHAVTVRLPGMHSNINIVKKLIPKIISKAYELDVNSIAVPLIGIQSGRIPKDEVIMFYKEFFRCVRCVHVVIVDRF</sequence>
<organism evidence="5 6">
    <name type="scientific">Clostridium ljungdahlii</name>
    <dbReference type="NCBI Taxonomy" id="1538"/>
    <lineage>
        <taxon>Bacteria</taxon>
        <taxon>Bacillati</taxon>
        <taxon>Bacillota</taxon>
        <taxon>Clostridia</taxon>
        <taxon>Eubacteriales</taxon>
        <taxon>Clostridiaceae</taxon>
        <taxon>Clostridium</taxon>
    </lineage>
</organism>
<evidence type="ECO:0000313" key="5">
    <source>
        <dbReference type="EMBL" id="OAA87591.1"/>
    </source>
</evidence>
<dbReference type="PATRIC" id="fig|1538.10.peg.2394"/>
<comment type="caution">
    <text evidence="5">The sequence shown here is derived from an EMBL/GenBank/DDBJ whole genome shotgun (WGS) entry which is preliminary data.</text>
</comment>
<dbReference type="InterPro" id="IPR002589">
    <property type="entry name" value="Macro_dom"/>
</dbReference>
<dbReference type="PANTHER" id="PTHR14453">
    <property type="entry name" value="PARP/ZINC FINGER CCCH TYPE DOMAIN CONTAINING PROTEIN"/>
    <property type="match status" value="1"/>
</dbReference>
<keyword evidence="3" id="KW-0520">NAD</keyword>
<evidence type="ECO:0000313" key="6">
    <source>
        <dbReference type="Proteomes" id="UP000077407"/>
    </source>
</evidence>
<dbReference type="Pfam" id="PF01661">
    <property type="entry name" value="Macro"/>
    <property type="match status" value="1"/>
</dbReference>
<keyword evidence="2" id="KW-0808">Transferase</keyword>
<accession>A0A168PCV6</accession>
<dbReference type="GO" id="GO:0016757">
    <property type="term" value="F:glycosyltransferase activity"/>
    <property type="evidence" value="ECO:0007669"/>
    <property type="project" value="UniProtKB-KW"/>
</dbReference>
<dbReference type="PROSITE" id="PS51154">
    <property type="entry name" value="MACRO"/>
    <property type="match status" value="1"/>
</dbReference>
<proteinExistence type="predicted"/>
<name>A0A168PCV6_9CLOT</name>
<dbReference type="Gene3D" id="3.40.220.10">
    <property type="entry name" value="Leucine Aminopeptidase, subunit E, domain 1"/>
    <property type="match status" value="1"/>
</dbReference>
<dbReference type="GO" id="GO:0003714">
    <property type="term" value="F:transcription corepressor activity"/>
    <property type="evidence" value="ECO:0007669"/>
    <property type="project" value="TreeGrafter"/>
</dbReference>
<dbReference type="SUPFAM" id="SSF52949">
    <property type="entry name" value="Macro domain-like"/>
    <property type="match status" value="1"/>
</dbReference>